<organism evidence="1 2">
    <name type="scientific">Bifidobacterium adolescentis</name>
    <dbReference type="NCBI Taxonomy" id="1680"/>
    <lineage>
        <taxon>Bacteria</taxon>
        <taxon>Bacillati</taxon>
        <taxon>Actinomycetota</taxon>
        <taxon>Actinomycetes</taxon>
        <taxon>Bifidobacteriales</taxon>
        <taxon>Bifidobacteriaceae</taxon>
        <taxon>Bifidobacterium</taxon>
    </lineage>
</organism>
<dbReference type="EMBL" id="MAXD01000013">
    <property type="protein sequence ID" value="OFA33695.1"/>
    <property type="molecule type" value="Genomic_DNA"/>
</dbReference>
<dbReference type="Proteomes" id="UP000175684">
    <property type="component" value="Unassembled WGS sequence"/>
</dbReference>
<reference evidence="1 2" key="1">
    <citation type="submission" date="2016-07" db="EMBL/GenBank/DDBJ databases">
        <title>Draft Genome Sequence of Bifidobacterium adolescentis strain Km 4.</title>
        <authorList>
            <person name="Danilenko V.N."/>
        </authorList>
    </citation>
    <scope>NUCLEOTIDE SEQUENCE [LARGE SCALE GENOMIC DNA]</scope>
    <source>
        <strain evidence="1 2">Km 4</strain>
    </source>
</reference>
<protein>
    <submittedName>
        <fullName evidence="1">Uncharacterized protein</fullName>
    </submittedName>
</protein>
<sequence>MTKDSDSTRRIDILLGGVRAAIRKADEAFRPDPDAALYVGTDDGRINLADLLALAPTGMDPGDFERRVSILYNGDGEQRRRMLDHWGDPDYMYDLVSEVEDSGHALSYDLFRCEDWDE</sequence>
<comment type="caution">
    <text evidence="1">The sequence shown here is derived from an EMBL/GenBank/DDBJ whole genome shotgun (WGS) entry which is preliminary data.</text>
</comment>
<evidence type="ECO:0000313" key="1">
    <source>
        <dbReference type="EMBL" id="OFA33695.1"/>
    </source>
</evidence>
<gene>
    <name evidence="1" type="ORF">BBK15_09485</name>
</gene>
<evidence type="ECO:0000313" key="2">
    <source>
        <dbReference type="Proteomes" id="UP000175684"/>
    </source>
</evidence>
<name>A0A1E7XXY2_BIFAD</name>
<proteinExistence type="predicted"/>
<accession>A0A1E7XXY2</accession>
<dbReference type="RefSeq" id="WP_070122986.1">
    <property type="nucleotide sequence ID" value="NZ_MAXD01000013.1"/>
</dbReference>
<dbReference type="AlphaFoldDB" id="A0A1E7XXY2"/>